<evidence type="ECO:0000313" key="2">
    <source>
        <dbReference type="EMBL" id="GLK75150.1"/>
    </source>
</evidence>
<dbReference type="AlphaFoldDB" id="A0A9W6JCQ6"/>
<dbReference type="Proteomes" id="UP001143364">
    <property type="component" value="Unassembled WGS sequence"/>
</dbReference>
<dbReference type="PANTHER" id="PTHR38589">
    <property type="entry name" value="BLR0621 PROTEIN"/>
    <property type="match status" value="1"/>
</dbReference>
<protein>
    <recommendedName>
        <fullName evidence="1">L,D-TPase catalytic domain-containing protein</fullName>
    </recommendedName>
</protein>
<keyword evidence="3" id="KW-1185">Reference proteome</keyword>
<organism evidence="2 3">
    <name type="scientific">Methylopila jiangsuensis</name>
    <dbReference type="NCBI Taxonomy" id="586230"/>
    <lineage>
        <taxon>Bacteria</taxon>
        <taxon>Pseudomonadati</taxon>
        <taxon>Pseudomonadota</taxon>
        <taxon>Alphaproteobacteria</taxon>
        <taxon>Hyphomicrobiales</taxon>
        <taxon>Methylopilaceae</taxon>
        <taxon>Methylopila</taxon>
    </lineage>
</organism>
<comment type="caution">
    <text evidence="2">The sequence shown here is derived from an EMBL/GenBank/DDBJ whole genome shotgun (WGS) entry which is preliminary data.</text>
</comment>
<reference evidence="2" key="1">
    <citation type="journal article" date="2014" name="Int. J. Syst. Evol. Microbiol.">
        <title>Complete genome sequence of Corynebacterium casei LMG S-19264T (=DSM 44701T), isolated from a smear-ripened cheese.</title>
        <authorList>
            <consortium name="US DOE Joint Genome Institute (JGI-PGF)"/>
            <person name="Walter F."/>
            <person name="Albersmeier A."/>
            <person name="Kalinowski J."/>
            <person name="Ruckert C."/>
        </authorList>
    </citation>
    <scope>NUCLEOTIDE SEQUENCE</scope>
    <source>
        <strain evidence="2">VKM B-2555</strain>
    </source>
</reference>
<dbReference type="PANTHER" id="PTHR38589:SF1">
    <property type="entry name" value="BLR0621 PROTEIN"/>
    <property type="match status" value="1"/>
</dbReference>
<dbReference type="InterPro" id="IPR005490">
    <property type="entry name" value="LD_TPept_cat_dom"/>
</dbReference>
<dbReference type="EMBL" id="BSFK01000005">
    <property type="protein sequence ID" value="GLK75150.1"/>
    <property type="molecule type" value="Genomic_DNA"/>
</dbReference>
<name>A0A9W6JCQ6_9HYPH</name>
<dbReference type="GO" id="GO:0016740">
    <property type="term" value="F:transferase activity"/>
    <property type="evidence" value="ECO:0007669"/>
    <property type="project" value="InterPro"/>
</dbReference>
<dbReference type="RefSeq" id="WP_271203119.1">
    <property type="nucleotide sequence ID" value="NZ_BSFK01000005.1"/>
</dbReference>
<gene>
    <name evidence="2" type="ORF">GCM10008171_04040</name>
</gene>
<sequence length="185" mass="20240">MPRPLSAILVRALVGDRARGRVIAGGLNLPCALGPAGIVADKREGDGATPRAALKARRVWRRADRGPRPPTPLPVRVTRPGDGWCDDVRHRRYNRPVTLPFAASHEILWREDGLYDLVVELGWNDRPVRRGRGSAIFLHAARPGFTPTAGCVAVAPPALRKLVARLGPATSFRIGALTPRPKRRR</sequence>
<reference evidence="2" key="2">
    <citation type="submission" date="2023-01" db="EMBL/GenBank/DDBJ databases">
        <authorList>
            <person name="Sun Q."/>
            <person name="Evtushenko L."/>
        </authorList>
    </citation>
    <scope>NUCLEOTIDE SEQUENCE</scope>
    <source>
        <strain evidence="2">VKM B-2555</strain>
    </source>
</reference>
<evidence type="ECO:0000313" key="3">
    <source>
        <dbReference type="Proteomes" id="UP001143364"/>
    </source>
</evidence>
<proteinExistence type="predicted"/>
<feature type="domain" description="L,D-TPase catalytic" evidence="1">
    <location>
        <begin position="28"/>
        <end position="171"/>
    </location>
</feature>
<dbReference type="Pfam" id="PF03734">
    <property type="entry name" value="YkuD"/>
    <property type="match status" value="1"/>
</dbReference>
<evidence type="ECO:0000259" key="1">
    <source>
        <dbReference type="Pfam" id="PF03734"/>
    </source>
</evidence>
<accession>A0A9W6JCQ6</accession>